<keyword evidence="2" id="KW-1185">Reference proteome</keyword>
<dbReference type="EMBL" id="LGUB01000136">
    <property type="protein sequence ID" value="KRH94110.1"/>
    <property type="molecule type" value="Genomic_DNA"/>
</dbReference>
<dbReference type="InterPro" id="IPR012337">
    <property type="entry name" value="RNaseH-like_sf"/>
</dbReference>
<dbReference type="GO" id="GO:0003676">
    <property type="term" value="F:nucleic acid binding"/>
    <property type="evidence" value="ECO:0007669"/>
    <property type="project" value="InterPro"/>
</dbReference>
<comment type="caution">
    <text evidence="1">The sequence shown here is derived from an EMBL/GenBank/DDBJ whole genome shotgun (WGS) entry which is preliminary data.</text>
</comment>
<protein>
    <recommendedName>
        <fullName evidence="3">Transposable element</fullName>
    </recommendedName>
</protein>
<organism evidence="1 2">
    <name type="scientific">Pseudoloma neurophilia</name>
    <dbReference type="NCBI Taxonomy" id="146866"/>
    <lineage>
        <taxon>Eukaryota</taxon>
        <taxon>Fungi</taxon>
        <taxon>Fungi incertae sedis</taxon>
        <taxon>Microsporidia</taxon>
        <taxon>Pseudoloma</taxon>
    </lineage>
</organism>
<dbReference type="SUPFAM" id="SSF53098">
    <property type="entry name" value="Ribonuclease H-like"/>
    <property type="match status" value="1"/>
</dbReference>
<dbReference type="VEuPathDB" id="MicrosporidiaDB:M153_3810006091"/>
<feature type="non-terminal residue" evidence="1">
    <location>
        <position position="1"/>
    </location>
</feature>
<reference evidence="1 2" key="1">
    <citation type="submission" date="2015-07" db="EMBL/GenBank/DDBJ databases">
        <title>The genome of Pseudoloma neurophilia, a relevant intracellular parasite of the zebrafish.</title>
        <authorList>
            <person name="Ndikumana S."/>
            <person name="Pelin A."/>
            <person name="Sanders J."/>
            <person name="Corradi N."/>
        </authorList>
    </citation>
    <scope>NUCLEOTIDE SEQUENCE [LARGE SCALE GENOMIC DNA]</scope>
    <source>
        <strain evidence="1 2">MK1</strain>
    </source>
</reference>
<dbReference type="InterPro" id="IPR036397">
    <property type="entry name" value="RNaseH_sf"/>
</dbReference>
<dbReference type="AlphaFoldDB" id="A0A0R0M3E5"/>
<evidence type="ECO:0008006" key="3">
    <source>
        <dbReference type="Google" id="ProtNLM"/>
    </source>
</evidence>
<gene>
    <name evidence="1" type="ORF">M153_3810006091</name>
</gene>
<dbReference type="Proteomes" id="UP000051530">
    <property type="component" value="Unassembled WGS sequence"/>
</dbReference>
<dbReference type="OrthoDB" id="2186513at2759"/>
<evidence type="ECO:0000313" key="1">
    <source>
        <dbReference type="EMBL" id="KRH94110.1"/>
    </source>
</evidence>
<name>A0A0R0M3E5_9MICR</name>
<evidence type="ECO:0000313" key="2">
    <source>
        <dbReference type="Proteomes" id="UP000051530"/>
    </source>
</evidence>
<dbReference type="Gene3D" id="3.30.420.10">
    <property type="entry name" value="Ribonuclease H-like superfamily/Ribonuclease H"/>
    <property type="match status" value="1"/>
</dbReference>
<proteinExistence type="predicted"/>
<accession>A0A0R0M3E5</accession>
<sequence>LKHVSTDVYGPFTAEDFESDMTAKKIFIFTITDRCSRFTKIRFTEKINSEAFLKFLKKEWVDVYGIPLTVYPIKVIVILL</sequence>